<name>A0A0R1UDH6_9LACO</name>
<evidence type="ECO:0000256" key="2">
    <source>
        <dbReference type="ARBA" id="ARBA00004193"/>
    </source>
</evidence>
<dbReference type="GO" id="GO:0005886">
    <property type="term" value="C:plasma membrane"/>
    <property type="evidence" value="ECO:0007669"/>
    <property type="project" value="UniProtKB-SubCell"/>
</dbReference>
<dbReference type="PANTHER" id="PTHR47245:SF1">
    <property type="entry name" value="FOLDASE PROTEIN PRSA"/>
    <property type="match status" value="1"/>
</dbReference>
<keyword evidence="6 11" id="KW-0697">Rotamase</keyword>
<dbReference type="Pfam" id="PF00639">
    <property type="entry name" value="Rotamase"/>
    <property type="match status" value="1"/>
</dbReference>
<dbReference type="NCBIfam" id="NF003356">
    <property type="entry name" value="PRK04405.1"/>
    <property type="match status" value="1"/>
</dbReference>
<protein>
    <recommendedName>
        <fullName evidence="11">Foldase protein PrsA</fullName>
        <ecNumber evidence="11">5.2.1.8</ecNumber>
    </recommendedName>
</protein>
<keyword evidence="8" id="KW-0564">Palmitate</keyword>
<dbReference type="HAMAP" id="MF_01145">
    <property type="entry name" value="Foldase_PrsA"/>
    <property type="match status" value="1"/>
</dbReference>
<dbReference type="PROSITE" id="PS50198">
    <property type="entry name" value="PPIC_PPIASE_2"/>
    <property type="match status" value="1"/>
</dbReference>
<comment type="subcellular location">
    <subcellularLocation>
        <location evidence="2">Cell membrane</location>
        <topology evidence="2">Lipid-anchor</topology>
    </subcellularLocation>
</comment>
<dbReference type="GO" id="GO:0006457">
    <property type="term" value="P:protein folding"/>
    <property type="evidence" value="ECO:0007669"/>
    <property type="project" value="UniProtKB-UniRule"/>
</dbReference>
<keyword evidence="4 11" id="KW-1003">Cell membrane</keyword>
<evidence type="ECO:0000313" key="15">
    <source>
        <dbReference type="Proteomes" id="UP000050816"/>
    </source>
</evidence>
<comment type="catalytic activity">
    <reaction evidence="1 11">
        <text>[protein]-peptidylproline (omega=180) = [protein]-peptidylproline (omega=0)</text>
        <dbReference type="Rhea" id="RHEA:16237"/>
        <dbReference type="Rhea" id="RHEA-COMP:10747"/>
        <dbReference type="Rhea" id="RHEA-COMP:10748"/>
        <dbReference type="ChEBI" id="CHEBI:83833"/>
        <dbReference type="ChEBI" id="CHEBI:83834"/>
        <dbReference type="EC" id="5.2.1.8"/>
    </reaction>
</comment>
<dbReference type="RefSeq" id="WP_056955155.1">
    <property type="nucleotide sequence ID" value="NZ_AZFK01000052.1"/>
</dbReference>
<keyword evidence="9 11" id="KW-0413">Isomerase</keyword>
<evidence type="ECO:0000256" key="8">
    <source>
        <dbReference type="ARBA" id="ARBA00023139"/>
    </source>
</evidence>
<dbReference type="SUPFAM" id="SSF109998">
    <property type="entry name" value="Triger factor/SurA peptide-binding domain-like"/>
    <property type="match status" value="1"/>
</dbReference>
<evidence type="ECO:0000256" key="6">
    <source>
        <dbReference type="ARBA" id="ARBA00023110"/>
    </source>
</evidence>
<gene>
    <name evidence="11" type="primary">prsA</name>
    <name evidence="14" type="ORF">FC43_GL001864</name>
</gene>
<dbReference type="EC" id="5.2.1.8" evidence="11"/>
<keyword evidence="7 11" id="KW-0472">Membrane</keyword>
<keyword evidence="10" id="KW-0449">Lipoprotein</keyword>
<comment type="function">
    <text evidence="11">Plays a major role in protein secretion by helping the post-translocational extracellular folding of several secreted proteins.</text>
</comment>
<evidence type="ECO:0000313" key="14">
    <source>
        <dbReference type="EMBL" id="KRL89242.1"/>
    </source>
</evidence>
<sequence>MKKKKLLALVAGVALMLPLAACGNKAVATTSGGKITESEYYSSMKETSQGKAVLQQMILDKVLQKQYGKKVSDAAVNKEYNSYKSQYGSSFSTVLAQQGLTTKSFKQQIRSQLLLEAAVRDQSTFTNKKLKAQWEKYEPKVQTAQILVSSKETAQDVIDKLNSHDGDKLKYFKKLAKKYSTDTSTKNSGGVVAAFDNTSASVDSDYMKAAFALKTGEYTTEPVKTENGYQVIYMIKHPAKGKMANHINDLKTQIVETNMNDSTFMKKVISKVLKKGNVSIKDKDLTNILDDYLTTGATTNTTSSSK</sequence>
<dbReference type="Gene3D" id="1.10.4030.10">
    <property type="entry name" value="Porin chaperone SurA, peptide-binding domain"/>
    <property type="match status" value="1"/>
</dbReference>
<reference evidence="14 15" key="1">
    <citation type="journal article" date="2015" name="Genome Announc.">
        <title>Expanding the biotechnology potential of lactobacilli through comparative genomics of 213 strains and associated genera.</title>
        <authorList>
            <person name="Sun Z."/>
            <person name="Harris H.M."/>
            <person name="McCann A."/>
            <person name="Guo C."/>
            <person name="Argimon S."/>
            <person name="Zhang W."/>
            <person name="Yang X."/>
            <person name="Jeffery I.B."/>
            <person name="Cooney J.C."/>
            <person name="Kagawa T.F."/>
            <person name="Liu W."/>
            <person name="Song Y."/>
            <person name="Salvetti E."/>
            <person name="Wrobel A."/>
            <person name="Rasinkangas P."/>
            <person name="Parkhill J."/>
            <person name="Rea M.C."/>
            <person name="O'Sullivan O."/>
            <person name="Ritari J."/>
            <person name="Douillard F.P."/>
            <person name="Paul Ross R."/>
            <person name="Yang R."/>
            <person name="Briner A.E."/>
            <person name="Felis G.E."/>
            <person name="de Vos W.M."/>
            <person name="Barrangou R."/>
            <person name="Klaenhammer T.R."/>
            <person name="Caufield P.W."/>
            <person name="Cui Y."/>
            <person name="Zhang H."/>
            <person name="O'Toole P.W."/>
        </authorList>
    </citation>
    <scope>NUCLEOTIDE SEQUENCE [LARGE SCALE GENOMIC DNA]</scope>
    <source>
        <strain evidence="14 15">DSM 15946</strain>
    </source>
</reference>
<dbReference type="SUPFAM" id="SSF54534">
    <property type="entry name" value="FKBP-like"/>
    <property type="match status" value="1"/>
</dbReference>
<dbReference type="PATRIC" id="fig|1423760.3.peg.1951"/>
<feature type="signal peptide" evidence="12">
    <location>
        <begin position="1"/>
        <end position="21"/>
    </location>
</feature>
<feature type="domain" description="PpiC" evidence="13">
    <location>
        <begin position="138"/>
        <end position="236"/>
    </location>
</feature>
<dbReference type="Proteomes" id="UP000050816">
    <property type="component" value="Unassembled WGS sequence"/>
</dbReference>
<dbReference type="PANTHER" id="PTHR47245">
    <property type="entry name" value="PEPTIDYLPROLYL ISOMERASE"/>
    <property type="match status" value="1"/>
</dbReference>
<dbReference type="InterPro" id="IPR000297">
    <property type="entry name" value="PPIase_PpiC"/>
</dbReference>
<evidence type="ECO:0000256" key="11">
    <source>
        <dbReference type="HAMAP-Rule" id="MF_01145"/>
    </source>
</evidence>
<proteinExistence type="inferred from homology"/>
<dbReference type="AlphaFoldDB" id="A0A0R1UDH6"/>
<comment type="caution">
    <text evidence="14">The sequence shown here is derived from an EMBL/GenBank/DDBJ whole genome shotgun (WGS) entry which is preliminary data.</text>
</comment>
<evidence type="ECO:0000256" key="4">
    <source>
        <dbReference type="ARBA" id="ARBA00022475"/>
    </source>
</evidence>
<evidence type="ECO:0000256" key="3">
    <source>
        <dbReference type="ARBA" id="ARBA00006071"/>
    </source>
</evidence>
<evidence type="ECO:0000256" key="10">
    <source>
        <dbReference type="ARBA" id="ARBA00023288"/>
    </source>
</evidence>
<evidence type="ECO:0000256" key="12">
    <source>
        <dbReference type="SAM" id="SignalP"/>
    </source>
</evidence>
<accession>A0A0R1UDH6</accession>
<evidence type="ECO:0000256" key="5">
    <source>
        <dbReference type="ARBA" id="ARBA00022729"/>
    </source>
</evidence>
<organism evidence="14 15">
    <name type="scientific">Limosilactobacillus ingluviei DSM 15946</name>
    <dbReference type="NCBI Taxonomy" id="1423760"/>
    <lineage>
        <taxon>Bacteria</taxon>
        <taxon>Bacillati</taxon>
        <taxon>Bacillota</taxon>
        <taxon>Bacilli</taxon>
        <taxon>Lactobacillales</taxon>
        <taxon>Lactobacillaceae</taxon>
        <taxon>Limosilactobacillus</taxon>
    </lineage>
</organism>
<dbReference type="EMBL" id="AZFK01000052">
    <property type="protein sequence ID" value="KRL89242.1"/>
    <property type="molecule type" value="Genomic_DNA"/>
</dbReference>
<evidence type="ECO:0000256" key="9">
    <source>
        <dbReference type="ARBA" id="ARBA00023235"/>
    </source>
</evidence>
<dbReference type="InterPro" id="IPR027304">
    <property type="entry name" value="Trigger_fact/SurA_dom_sf"/>
</dbReference>
<evidence type="ECO:0000259" key="13">
    <source>
        <dbReference type="PROSITE" id="PS50198"/>
    </source>
</evidence>
<dbReference type="InterPro" id="IPR046357">
    <property type="entry name" value="PPIase_dom_sf"/>
</dbReference>
<comment type="similarity">
    <text evidence="3 11">Belongs to the PrsA family.</text>
</comment>
<dbReference type="Gene3D" id="3.10.50.40">
    <property type="match status" value="1"/>
</dbReference>
<evidence type="ECO:0000256" key="1">
    <source>
        <dbReference type="ARBA" id="ARBA00000971"/>
    </source>
</evidence>
<dbReference type="InterPro" id="IPR023059">
    <property type="entry name" value="Foldase_PrsA"/>
</dbReference>
<feature type="chain" id="PRO_5038346136" description="Foldase protein PrsA" evidence="12">
    <location>
        <begin position="22"/>
        <end position="306"/>
    </location>
</feature>
<keyword evidence="5 11" id="KW-0732">Signal</keyword>
<evidence type="ECO:0000256" key="7">
    <source>
        <dbReference type="ARBA" id="ARBA00023136"/>
    </source>
</evidence>
<dbReference type="InterPro" id="IPR050245">
    <property type="entry name" value="PrsA_foldase"/>
</dbReference>
<dbReference type="GO" id="GO:0003755">
    <property type="term" value="F:peptidyl-prolyl cis-trans isomerase activity"/>
    <property type="evidence" value="ECO:0007669"/>
    <property type="project" value="UniProtKB-UniRule"/>
</dbReference>